<proteinExistence type="inferred from homology"/>
<dbReference type="CDD" id="cd06257">
    <property type="entry name" value="DnaJ"/>
    <property type="match status" value="1"/>
</dbReference>
<gene>
    <name evidence="14" type="ORF">E2562_027816</name>
</gene>
<dbReference type="InterPro" id="IPR015866">
    <property type="entry name" value="Ser-tRNA-synth_1_N"/>
</dbReference>
<evidence type="ECO:0000256" key="10">
    <source>
        <dbReference type="ARBA" id="ARBA00065699"/>
    </source>
</evidence>
<dbReference type="PANTHER" id="PTHR11778">
    <property type="entry name" value="SERYL-TRNA SYNTHETASE"/>
    <property type="match status" value="1"/>
</dbReference>
<dbReference type="Pfam" id="PF02403">
    <property type="entry name" value="Seryl_tRNA_N"/>
    <property type="match status" value="1"/>
</dbReference>
<dbReference type="InterPro" id="IPR002314">
    <property type="entry name" value="aa-tRNA-synt_IIb"/>
</dbReference>
<dbReference type="FunFam" id="1.10.287.110:FF:000043">
    <property type="entry name" value="J-domain protein required for chloroplast accumulation response 1"/>
    <property type="match status" value="1"/>
</dbReference>
<dbReference type="Gene3D" id="1.10.287.40">
    <property type="entry name" value="Serine-tRNA synthetase, tRNA binding domain"/>
    <property type="match status" value="1"/>
</dbReference>
<dbReference type="InterPro" id="IPR010978">
    <property type="entry name" value="tRNA-bd_arm"/>
</dbReference>
<dbReference type="InterPro" id="IPR045864">
    <property type="entry name" value="aa-tRNA-synth_II/BPL/LPL"/>
</dbReference>
<dbReference type="Gene3D" id="1.10.287.110">
    <property type="entry name" value="DnaJ domain"/>
    <property type="match status" value="1"/>
</dbReference>
<feature type="coiled-coil region" evidence="11">
    <location>
        <begin position="753"/>
        <end position="783"/>
    </location>
</feature>
<keyword evidence="4" id="KW-0547">Nucleotide-binding</keyword>
<evidence type="ECO:0000313" key="14">
    <source>
        <dbReference type="EMBL" id="KAF0914252.1"/>
    </source>
</evidence>
<dbReference type="AlphaFoldDB" id="A0A6G1DPW8"/>
<dbReference type="EMBL" id="SPHZ02000006">
    <property type="protein sequence ID" value="KAF0914252.1"/>
    <property type="molecule type" value="Genomic_DNA"/>
</dbReference>
<dbReference type="PRINTS" id="PR00981">
    <property type="entry name" value="TRNASYNTHSER"/>
</dbReference>
<dbReference type="InterPro" id="IPR006195">
    <property type="entry name" value="aa-tRNA-synth_II"/>
</dbReference>
<evidence type="ECO:0000256" key="7">
    <source>
        <dbReference type="ARBA" id="ARBA00023146"/>
    </source>
</evidence>
<evidence type="ECO:0000256" key="8">
    <source>
        <dbReference type="ARBA" id="ARBA00031113"/>
    </source>
</evidence>
<dbReference type="FunFam" id="3.30.930.10:FF:000026">
    <property type="entry name" value="Seryl-tRNA synthetase, cytoplasmic"/>
    <property type="match status" value="1"/>
</dbReference>
<dbReference type="InterPro" id="IPR002317">
    <property type="entry name" value="Ser-tRNA-ligase_type_1"/>
</dbReference>
<comment type="catalytic activity">
    <reaction evidence="9">
        <text>tRNA(Ser) + L-serine + ATP = L-seryl-tRNA(Ser) + AMP + diphosphate + H(+)</text>
        <dbReference type="Rhea" id="RHEA:12292"/>
        <dbReference type="Rhea" id="RHEA-COMP:9669"/>
        <dbReference type="Rhea" id="RHEA-COMP:9703"/>
        <dbReference type="ChEBI" id="CHEBI:15378"/>
        <dbReference type="ChEBI" id="CHEBI:30616"/>
        <dbReference type="ChEBI" id="CHEBI:33019"/>
        <dbReference type="ChEBI" id="CHEBI:33384"/>
        <dbReference type="ChEBI" id="CHEBI:78442"/>
        <dbReference type="ChEBI" id="CHEBI:78533"/>
        <dbReference type="ChEBI" id="CHEBI:456215"/>
        <dbReference type="EC" id="6.1.1.11"/>
    </reaction>
</comment>
<evidence type="ECO:0000256" key="3">
    <source>
        <dbReference type="ARBA" id="ARBA00022598"/>
    </source>
</evidence>
<feature type="region of interest" description="Disordered" evidence="12">
    <location>
        <begin position="372"/>
        <end position="451"/>
    </location>
</feature>
<dbReference type="SUPFAM" id="SSF46565">
    <property type="entry name" value="Chaperone J-domain"/>
    <property type="match status" value="1"/>
</dbReference>
<dbReference type="FunFam" id="1.10.287.40:FF:000003">
    <property type="entry name" value="Serine--tRNA ligase cytoplasmic"/>
    <property type="match status" value="1"/>
</dbReference>
<comment type="similarity">
    <text evidence="1">Belongs to the class-II aminoacyl-tRNA synthetase family. Type-1 seryl-tRNA synthetase subfamily.</text>
</comment>
<feature type="compositionally biased region" description="Basic residues" evidence="12">
    <location>
        <begin position="23"/>
        <end position="36"/>
    </location>
</feature>
<feature type="region of interest" description="Disordered" evidence="12">
    <location>
        <begin position="1119"/>
        <end position="1139"/>
    </location>
</feature>
<dbReference type="PROSITE" id="PS50862">
    <property type="entry name" value="AA_TRNA_LIGASE_II"/>
    <property type="match status" value="1"/>
</dbReference>
<evidence type="ECO:0000256" key="1">
    <source>
        <dbReference type="ARBA" id="ARBA00010728"/>
    </source>
</evidence>
<dbReference type="NCBIfam" id="TIGR00414">
    <property type="entry name" value="serS"/>
    <property type="match status" value="1"/>
</dbReference>
<dbReference type="SUPFAM" id="SSF55681">
    <property type="entry name" value="Class II aaRS and biotin synthetases"/>
    <property type="match status" value="1"/>
</dbReference>
<evidence type="ECO:0000313" key="15">
    <source>
        <dbReference type="Proteomes" id="UP000479710"/>
    </source>
</evidence>
<keyword evidence="7" id="KW-0030">Aminoacyl-tRNA synthetase</keyword>
<dbReference type="Gene3D" id="3.30.930.10">
    <property type="entry name" value="Bira Bifunctional Protein, Domain 2"/>
    <property type="match status" value="1"/>
</dbReference>
<sequence length="1139" mass="126241">MGAAGALAPPQKPQPLEIPSAAPRHKSAPPPRRRPPPGRDNRRCGASRAGGMAAAERSRRSDVDFADVFGGPPRRSSGHDSLRRSSMDSSFGSATRARSGPEERPVFGERTSSDRRRQLGEEFYKDIFAGNESMSPRRVGASGDLDVFGAQASSGSTSRLRSSFSMKFNGGMDSSVPTSPSRHISNKNDDGVSYAYSVPTSPNSSMNSFLAPGAPQQDSTKNPFSWHRYPFLSRFRSNSGDKKDTSHYVSSMDSECEGTPVSLENSIDNNKFHFSFYKWGGKGAILVLPTTAQGNAGDIVGVRSFPQVIVQGIDLIDEEDSTSTATGASKSQTDYEGYKSGKDGLLSAHLKTKDGALPLVFDDYMQGDRAEEAGTKRSTDNAKNNVLGASPSSKSSRSPSGEKSRSSRVKGKVKDFMKIFSPESSPKSKGDRTSSGKKGNKGGPEDKFSISNLEVDENVKTANMNKQNVFPPASPQISEVQDTTEIPVFTVDNEMQTRADFGRKEVTPPSFDGSSDAQTKYKVGETTGCPEGPVEDLEECVVEDVSEDFILRNNEEKEQIKISESKIREWSKGKEGNIRSLLSTLQYVLWPESGWKPVPLVDIIEGAAVKKAYQKALLCLHPDKLQQRGVAMHQKYIAEKVFDILQEAWKEFNTMLDINLFRTEKGGDPELIRKSQRNRSASVELVDEVIALDDQWRQRQFELDKIRQELNKTSKEIGKLKAVRSSRFDPFFRVHVVGFWFACDGERSAVQKKEDATALIQSTEEIKKRLAAKETEVQEAKGTLDAKLVTIGNIVHESVPVSDDEANNLIVRTWGERRSEGNLKNHVDLCKMLDIVALEKGADVAGGRGYYLKDEGVLLNLALINFGLAFLRKRGFKPMQTPFFMRKETMGKCAQLAQFDEELYKLTGDGEEKYLIATSEQPLCAYHLGDRIYPAELPIRYAGYSTCFRKEAGSHGRDTAGIFRVHQFEKIEQFCVTSPNDNESWEMHEEMIKNSEDFYKEIGLPYQIVSIVSGALNDAAAKKYDLEAWFPAAKTYRELVSCSNCTDYQARRLGIGYGQKKNDEQSKQFVHMLNSTLTATERTLCCILENFQKEDGVEVPKALQPYMGGVEFLPFKQPLDSKQAADSKSNKPKSKGNAV</sequence>
<feature type="compositionally biased region" description="Basic and acidic residues" evidence="12">
    <location>
        <begin position="99"/>
        <end position="118"/>
    </location>
</feature>
<organism evidence="14 15">
    <name type="scientific">Oryza meyeriana var. granulata</name>
    <dbReference type="NCBI Taxonomy" id="110450"/>
    <lineage>
        <taxon>Eukaryota</taxon>
        <taxon>Viridiplantae</taxon>
        <taxon>Streptophyta</taxon>
        <taxon>Embryophyta</taxon>
        <taxon>Tracheophyta</taxon>
        <taxon>Spermatophyta</taxon>
        <taxon>Magnoliopsida</taxon>
        <taxon>Liliopsida</taxon>
        <taxon>Poales</taxon>
        <taxon>Poaceae</taxon>
        <taxon>BOP clade</taxon>
        <taxon>Oryzoideae</taxon>
        <taxon>Oryzeae</taxon>
        <taxon>Oryzinae</taxon>
        <taxon>Oryza</taxon>
        <taxon>Oryza meyeriana</taxon>
    </lineage>
</organism>
<dbReference type="OrthoDB" id="593770at2759"/>
<dbReference type="InterPro" id="IPR033729">
    <property type="entry name" value="SerRS_core"/>
</dbReference>
<evidence type="ECO:0000256" key="2">
    <source>
        <dbReference type="ARBA" id="ARBA00012840"/>
    </source>
</evidence>
<dbReference type="Pfam" id="PF00587">
    <property type="entry name" value="tRNA-synt_2b"/>
    <property type="match status" value="1"/>
</dbReference>
<comment type="subunit">
    <text evidence="10">Homodimer. The tRNA molecule binds across the dimer.</text>
</comment>
<evidence type="ECO:0000259" key="13">
    <source>
        <dbReference type="PROSITE" id="PS50862"/>
    </source>
</evidence>
<dbReference type="GO" id="GO:0004828">
    <property type="term" value="F:serine-tRNA ligase activity"/>
    <property type="evidence" value="ECO:0007669"/>
    <property type="project" value="UniProtKB-EC"/>
</dbReference>
<dbReference type="EC" id="6.1.1.11" evidence="2"/>
<accession>A0A6G1DPW8</accession>
<keyword evidence="15" id="KW-1185">Reference proteome</keyword>
<dbReference type="GO" id="GO:0005783">
    <property type="term" value="C:endoplasmic reticulum"/>
    <property type="evidence" value="ECO:0007669"/>
    <property type="project" value="UniProtKB-ARBA"/>
</dbReference>
<protein>
    <recommendedName>
        <fullName evidence="2">serine--tRNA ligase</fullName>
        <ecNumber evidence="2">6.1.1.11</ecNumber>
    </recommendedName>
    <alternativeName>
        <fullName evidence="8">Seryl-tRNA synthetase</fullName>
    </alternativeName>
</protein>
<evidence type="ECO:0000256" key="12">
    <source>
        <dbReference type="SAM" id="MobiDB-lite"/>
    </source>
</evidence>
<evidence type="ECO:0000256" key="6">
    <source>
        <dbReference type="ARBA" id="ARBA00022917"/>
    </source>
</evidence>
<evidence type="ECO:0000256" key="11">
    <source>
        <dbReference type="SAM" id="Coils"/>
    </source>
</evidence>
<evidence type="ECO:0000256" key="4">
    <source>
        <dbReference type="ARBA" id="ARBA00022741"/>
    </source>
</evidence>
<feature type="domain" description="Aminoacyl-transfer RNA synthetases class-II family profile" evidence="13">
    <location>
        <begin position="870"/>
        <end position="1100"/>
    </location>
</feature>
<dbReference type="GO" id="GO:0006434">
    <property type="term" value="P:seryl-tRNA aminoacylation"/>
    <property type="evidence" value="ECO:0007669"/>
    <property type="project" value="InterPro"/>
</dbReference>
<keyword evidence="3" id="KW-0436">Ligase</keyword>
<comment type="caution">
    <text evidence="14">The sequence shown here is derived from an EMBL/GenBank/DDBJ whole genome shotgun (WGS) entry which is preliminary data.</text>
</comment>
<dbReference type="InterPro" id="IPR001623">
    <property type="entry name" value="DnaJ_domain"/>
</dbReference>
<evidence type="ECO:0000256" key="9">
    <source>
        <dbReference type="ARBA" id="ARBA00048823"/>
    </source>
</evidence>
<dbReference type="CDD" id="cd00770">
    <property type="entry name" value="SerRS_core"/>
    <property type="match status" value="1"/>
</dbReference>
<keyword evidence="11" id="KW-0175">Coiled coil</keyword>
<dbReference type="InterPro" id="IPR042103">
    <property type="entry name" value="SerRS_1_N_sf"/>
</dbReference>
<feature type="compositionally biased region" description="Low complexity" evidence="12">
    <location>
        <begin position="390"/>
        <end position="399"/>
    </location>
</feature>
<dbReference type="Proteomes" id="UP000479710">
    <property type="component" value="Unassembled WGS sequence"/>
</dbReference>
<name>A0A6G1DPW8_9ORYZ</name>
<keyword evidence="6" id="KW-0648">Protein biosynthesis</keyword>
<dbReference type="InterPro" id="IPR036869">
    <property type="entry name" value="J_dom_sf"/>
</dbReference>
<keyword evidence="5" id="KW-0067">ATP-binding</keyword>
<dbReference type="GO" id="GO:0005524">
    <property type="term" value="F:ATP binding"/>
    <property type="evidence" value="ECO:0007669"/>
    <property type="project" value="UniProtKB-KW"/>
</dbReference>
<reference evidence="14 15" key="1">
    <citation type="submission" date="2019-11" db="EMBL/GenBank/DDBJ databases">
        <title>Whole genome sequence of Oryza granulata.</title>
        <authorList>
            <person name="Li W."/>
        </authorList>
    </citation>
    <scope>NUCLEOTIDE SEQUENCE [LARGE SCALE GENOMIC DNA]</scope>
    <source>
        <strain evidence="15">cv. Menghai</strain>
        <tissue evidence="14">Leaf</tissue>
    </source>
</reference>
<feature type="compositionally biased region" description="Basic and acidic residues" evidence="12">
    <location>
        <begin position="77"/>
        <end position="86"/>
    </location>
</feature>
<dbReference type="SUPFAM" id="SSF46589">
    <property type="entry name" value="tRNA-binding arm"/>
    <property type="match status" value="2"/>
</dbReference>
<evidence type="ECO:0000256" key="5">
    <source>
        <dbReference type="ARBA" id="ARBA00022840"/>
    </source>
</evidence>
<feature type="region of interest" description="Disordered" evidence="12">
    <location>
        <begin position="1"/>
        <end position="118"/>
    </location>
</feature>
<feature type="compositionally biased region" description="Basic residues" evidence="12">
    <location>
        <begin position="1130"/>
        <end position="1139"/>
    </location>
</feature>